<reference evidence="3" key="2">
    <citation type="journal article" date="2016" name="Sci. Rep.">
        <title>Generating a host range-expanded recombinant baculovirus.</title>
        <authorList>
            <person name="Wu C."/>
            <person name="Deng Z."/>
            <person name="Long Z."/>
            <person name="Cai Y."/>
            <person name="Ying Z."/>
            <person name="Yin H."/>
            <person name="Yuan M."/>
            <person name="Clem R.J."/>
            <person name="Yang K."/>
            <person name="Pang Y."/>
        </authorList>
    </citation>
    <scope>NUCLEOTIDE SEQUENCE</scope>
    <source>
        <strain evidence="3">VAcRev-1</strain>
        <strain evidence="4">VAcRev-2</strain>
    </source>
</reference>
<evidence type="ECO:0000313" key="3">
    <source>
        <dbReference type="EMBL" id="ANN45725.1"/>
    </source>
</evidence>
<dbReference type="EMBL" id="KU697903">
    <property type="protein sequence ID" value="ANN45882.1"/>
    <property type="molecule type" value="Genomic_DNA"/>
</dbReference>
<keyword evidence="1" id="KW-0472">Membrane</keyword>
<dbReference type="EMBL" id="KU697902">
    <property type="protein sequence ID" value="ANN45725.1"/>
    <property type="molecule type" value="Genomic_DNA"/>
</dbReference>
<dbReference type="EMBL" id="KF022001">
    <property type="protein sequence ID" value="AGQ56800.1"/>
    <property type="molecule type" value="Genomic_DNA"/>
</dbReference>
<protein>
    <submittedName>
        <fullName evidence="3">Orf-97 peptide</fullName>
    </submittedName>
</protein>
<proteinExistence type="predicted"/>
<feature type="transmembrane region" description="Helical" evidence="1">
    <location>
        <begin position="12"/>
        <end position="32"/>
    </location>
</feature>
<reference evidence="2" key="1">
    <citation type="journal article" date="2013" name="J. Virol.">
        <title>The Autographa californica multiple nucleopolyhedrovirus ORF78 is essential for budded virus production and general occlusion body formation.</title>
        <authorList>
            <person name="Tao X.Y."/>
            <person name="Choi J.Y."/>
            <person name="Kim W.J."/>
            <person name="Lee J.H."/>
            <person name="Liu Q."/>
            <person name="Kim S.E."/>
            <person name="An S.B."/>
            <person name="Lee S.H."/>
            <person name="Woo S.D."/>
            <person name="Jin B.R."/>
            <person name="Je Y.H."/>
        </authorList>
    </citation>
    <scope>NUCLEOTIDE SEQUENCE</scope>
    <source>
        <strain evidence="2">C6</strain>
    </source>
</reference>
<evidence type="ECO:0000313" key="2">
    <source>
        <dbReference type="EMBL" id="AGQ56800.1"/>
    </source>
</evidence>
<accession>S5G6B1</accession>
<sequence>MATWICWPNNAYIDACTFIVVIILIHLIELNIHLQWVKESLNFAMENGDKEDSDNE</sequence>
<evidence type="ECO:0000313" key="4">
    <source>
        <dbReference type="EMBL" id="ANN45882.1"/>
    </source>
</evidence>
<keyword evidence="1" id="KW-1133">Transmembrane helix</keyword>
<dbReference type="KEGG" id="vg:1403930"/>
<name>S5G6B1_NPVAC</name>
<evidence type="ECO:0000256" key="1">
    <source>
        <dbReference type="SAM" id="Phobius"/>
    </source>
</evidence>
<gene>
    <name evidence="3" type="primary">Orf-97</name>
    <name evidence="3" type="ORF">ACNVgp098</name>
    <name evidence="2" type="ORF">bAcMK099</name>
</gene>
<organismHost>
    <name type="scientific">Lepidoptera</name>
    <name type="common">moths &amp; butterflies</name>
    <dbReference type="NCBI Taxonomy" id="7088"/>
</organismHost>
<keyword evidence="1" id="KW-0812">Transmembrane</keyword>
<organism evidence="2">
    <name type="scientific">Autographa californica nuclear polyhedrosis virus</name>
    <name type="common">AcMNPV</name>
    <dbReference type="NCBI Taxonomy" id="46015"/>
    <lineage>
        <taxon>Viruses</taxon>
        <taxon>Viruses incertae sedis</taxon>
        <taxon>Naldaviricetes</taxon>
        <taxon>Lefavirales</taxon>
        <taxon>Baculoviridae</taxon>
        <taxon>Alphabaculovirus</taxon>
        <taxon>Alphabaculovirus aucalifornicae</taxon>
    </lineage>
</organism>